<evidence type="ECO:0000256" key="5">
    <source>
        <dbReference type="ARBA" id="ARBA00023136"/>
    </source>
</evidence>
<gene>
    <name evidence="9" type="ORF">NLU04_22835</name>
</gene>
<feature type="compositionally biased region" description="Low complexity" evidence="6">
    <location>
        <begin position="261"/>
        <end position="270"/>
    </location>
</feature>
<dbReference type="InterPro" id="IPR004680">
    <property type="entry name" value="Cit_transptr-like_dom"/>
</dbReference>
<protein>
    <submittedName>
        <fullName evidence="9">Citrate:proton symporter</fullName>
    </submittedName>
</protein>
<feature type="transmembrane region" description="Helical" evidence="7">
    <location>
        <begin position="56"/>
        <end position="79"/>
    </location>
</feature>
<keyword evidence="3 7" id="KW-0812">Transmembrane</keyword>
<evidence type="ECO:0000259" key="8">
    <source>
        <dbReference type="Pfam" id="PF03600"/>
    </source>
</evidence>
<evidence type="ECO:0000256" key="1">
    <source>
        <dbReference type="ARBA" id="ARBA00004141"/>
    </source>
</evidence>
<dbReference type="Proteomes" id="UP001058236">
    <property type="component" value="Chromosome"/>
</dbReference>
<reference evidence="9" key="1">
    <citation type="submission" date="2022-07" db="EMBL/GenBank/DDBJ databases">
        <title>Genomic of Streptomyces cavourensis F2.</title>
        <authorList>
            <person name="Hu S."/>
            <person name="Liang W."/>
        </authorList>
    </citation>
    <scope>NUCLEOTIDE SEQUENCE</scope>
    <source>
        <strain evidence="9">F2</strain>
    </source>
</reference>
<evidence type="ECO:0000256" key="4">
    <source>
        <dbReference type="ARBA" id="ARBA00022989"/>
    </source>
</evidence>
<feature type="transmembrane region" description="Helical" evidence="7">
    <location>
        <begin position="330"/>
        <end position="349"/>
    </location>
</feature>
<keyword evidence="2" id="KW-0813">Transport</keyword>
<dbReference type="RefSeq" id="WP_255239552.1">
    <property type="nucleotide sequence ID" value="NZ_CP101397.1"/>
</dbReference>
<evidence type="ECO:0000256" key="6">
    <source>
        <dbReference type="SAM" id="MobiDB-lite"/>
    </source>
</evidence>
<evidence type="ECO:0000313" key="9">
    <source>
        <dbReference type="EMBL" id="UTR81106.1"/>
    </source>
</evidence>
<feature type="compositionally biased region" description="Gly residues" evidence="6">
    <location>
        <begin position="224"/>
        <end position="251"/>
    </location>
</feature>
<accession>A0ABY5FBP4</accession>
<evidence type="ECO:0000313" key="10">
    <source>
        <dbReference type="Proteomes" id="UP001058236"/>
    </source>
</evidence>
<dbReference type="Pfam" id="PF03600">
    <property type="entry name" value="CitMHS"/>
    <property type="match status" value="1"/>
</dbReference>
<dbReference type="NCBIfam" id="TIGR00784">
    <property type="entry name" value="citMHS"/>
    <property type="match status" value="1"/>
</dbReference>
<name>A0ABY5FBP4_9ACTN</name>
<sequence length="505" mass="52328">MLTILGFAMIATFLVLIMTKKMSPIAALVLIPALFCVAVGQGAQLGDYVIDGVGNLAPTAAMLMFAIVYFGVMIDVGLFDPIVRAILRFCKADPMRIVVGTAVLAAIVSLDGDGSTTFMITVSAMYPLYKRLKMSLVVMTGVAATANGVMNTLPWGGPTARAATALKLDASEIFVPMIPALAVGLLAVFLLAYVLGLRERKRLGVLTLDEALVREPERETVTVGGSGGGAAVGGTAGGSASGRTGGGGTGRGVRLRKNPDSPDSPGFPGSLASPDSGTTDAEQAEGAGDDEEFKGLDPNRPTLRPKLYWFNAGLTVALLTAMIMELLPIPVLFLLGAALALTVNFPHMPDQRARIAAHADNVLNVSGMVFAAAVFTGVLTGTGMVEHMADWVVGAVPDAMGPHMAIVTGLLSLPLTYFMSNDGFYFGVVPVLAEAGAAHGVSPLEIARASLAGQALHMSSPLVPAVYVLVGMAKVEFGDHTRFTVKWAVLTSLVVLGAGILFGTI</sequence>
<proteinExistence type="predicted"/>
<dbReference type="InterPro" id="IPR014738">
    <property type="entry name" value="Citrate_transporter"/>
</dbReference>
<feature type="transmembrane region" description="Helical" evidence="7">
    <location>
        <begin position="361"/>
        <end position="379"/>
    </location>
</feature>
<feature type="transmembrane region" description="Helical" evidence="7">
    <location>
        <begin position="173"/>
        <end position="195"/>
    </location>
</feature>
<feature type="region of interest" description="Disordered" evidence="6">
    <location>
        <begin position="216"/>
        <end position="298"/>
    </location>
</feature>
<evidence type="ECO:0000256" key="7">
    <source>
        <dbReference type="SAM" id="Phobius"/>
    </source>
</evidence>
<feature type="domain" description="Citrate transporter-like" evidence="8">
    <location>
        <begin position="14"/>
        <end position="453"/>
    </location>
</feature>
<feature type="transmembrane region" description="Helical" evidence="7">
    <location>
        <begin position="485"/>
        <end position="504"/>
    </location>
</feature>
<comment type="subcellular location">
    <subcellularLocation>
        <location evidence="1">Membrane</location>
        <topology evidence="1">Multi-pass membrane protein</topology>
    </subcellularLocation>
</comment>
<organism evidence="9 10">
    <name type="scientific">Streptomyces cavourensis</name>
    <dbReference type="NCBI Taxonomy" id="67258"/>
    <lineage>
        <taxon>Bacteria</taxon>
        <taxon>Bacillati</taxon>
        <taxon>Actinomycetota</taxon>
        <taxon>Actinomycetes</taxon>
        <taxon>Kitasatosporales</taxon>
        <taxon>Streptomycetaceae</taxon>
        <taxon>Streptomyces</taxon>
    </lineage>
</organism>
<keyword evidence="5 7" id="KW-0472">Membrane</keyword>
<evidence type="ECO:0000256" key="3">
    <source>
        <dbReference type="ARBA" id="ARBA00022692"/>
    </source>
</evidence>
<keyword evidence="4 7" id="KW-1133">Transmembrane helix</keyword>
<feature type="transmembrane region" description="Helical" evidence="7">
    <location>
        <begin position="307"/>
        <end position="324"/>
    </location>
</feature>
<dbReference type="EMBL" id="CP101397">
    <property type="protein sequence ID" value="UTR81106.1"/>
    <property type="molecule type" value="Genomic_DNA"/>
</dbReference>
<keyword evidence="10" id="KW-1185">Reference proteome</keyword>
<evidence type="ECO:0000256" key="2">
    <source>
        <dbReference type="ARBA" id="ARBA00022448"/>
    </source>
</evidence>
<feature type="transmembrane region" description="Helical" evidence="7">
    <location>
        <begin position="399"/>
        <end position="417"/>
    </location>
</feature>
<feature type="transmembrane region" description="Helical" evidence="7">
    <location>
        <begin position="134"/>
        <end position="153"/>
    </location>
</feature>